<dbReference type="EMBL" id="GGFL01015049">
    <property type="protein sequence ID" value="MBW79227.1"/>
    <property type="molecule type" value="Transcribed_RNA"/>
</dbReference>
<protein>
    <submittedName>
        <fullName evidence="1">Putative secreted protein</fullName>
    </submittedName>
</protein>
<accession>A0A2M4DNT7</accession>
<name>A0A2M4DNT7_ANODA</name>
<proteinExistence type="predicted"/>
<organism evidence="1">
    <name type="scientific">Anopheles darlingi</name>
    <name type="common">Mosquito</name>
    <dbReference type="NCBI Taxonomy" id="43151"/>
    <lineage>
        <taxon>Eukaryota</taxon>
        <taxon>Metazoa</taxon>
        <taxon>Ecdysozoa</taxon>
        <taxon>Arthropoda</taxon>
        <taxon>Hexapoda</taxon>
        <taxon>Insecta</taxon>
        <taxon>Pterygota</taxon>
        <taxon>Neoptera</taxon>
        <taxon>Endopterygota</taxon>
        <taxon>Diptera</taxon>
        <taxon>Nematocera</taxon>
        <taxon>Culicoidea</taxon>
        <taxon>Culicidae</taxon>
        <taxon>Anophelinae</taxon>
        <taxon>Anopheles</taxon>
    </lineage>
</organism>
<dbReference type="AlphaFoldDB" id="A0A2M4DNT7"/>
<reference evidence="1" key="1">
    <citation type="submission" date="2018-01" db="EMBL/GenBank/DDBJ databases">
        <title>An insight into the sialome of Amazonian anophelines.</title>
        <authorList>
            <person name="Ribeiro J.M."/>
            <person name="Scarpassa V."/>
            <person name="Calvo E."/>
        </authorList>
    </citation>
    <scope>NUCLEOTIDE SEQUENCE</scope>
</reference>
<sequence>MILRQAARLTAYLLSSSSSSGGGAVQTSCNPFPAVGSPRKATVETSRDCILQVAGCGRKRPKQRTL</sequence>
<evidence type="ECO:0000313" key="1">
    <source>
        <dbReference type="EMBL" id="MBW79227.1"/>
    </source>
</evidence>